<sequence length="62" mass="7348">MDLLRLLYHKSCKNKSGKLWNSLPLCCVCRISFKYVSYIHLDYKNIISHAKRFVNNFQPIAD</sequence>
<accession>A0A8S5VHB9</accession>
<dbReference type="EMBL" id="BK016266">
    <property type="protein sequence ID" value="DAG06108.1"/>
    <property type="molecule type" value="Genomic_DNA"/>
</dbReference>
<proteinExistence type="predicted"/>
<organism evidence="1">
    <name type="scientific">Siphoviridae sp. ctNxi14</name>
    <dbReference type="NCBI Taxonomy" id="2825475"/>
    <lineage>
        <taxon>Viruses</taxon>
        <taxon>Duplodnaviria</taxon>
        <taxon>Heunggongvirae</taxon>
        <taxon>Uroviricota</taxon>
        <taxon>Caudoviricetes</taxon>
    </lineage>
</organism>
<name>A0A8S5VHB9_9CAUD</name>
<protein>
    <submittedName>
        <fullName evidence="1">Uncharacterized protein</fullName>
    </submittedName>
</protein>
<evidence type="ECO:0000313" key="1">
    <source>
        <dbReference type="EMBL" id="DAG06108.1"/>
    </source>
</evidence>
<reference evidence="1" key="1">
    <citation type="journal article" date="2021" name="Proc. Natl. Acad. Sci. U.S.A.">
        <title>A Catalog of Tens of Thousands of Viruses from Human Metagenomes Reveals Hidden Associations with Chronic Diseases.</title>
        <authorList>
            <person name="Tisza M.J."/>
            <person name="Buck C.B."/>
        </authorList>
    </citation>
    <scope>NUCLEOTIDE SEQUENCE</scope>
    <source>
        <strain evidence="1">CtNxi14</strain>
    </source>
</reference>